<sequence length="274" mass="30219">MYRYTWRTGILEAVMIVVTAVFVFPLWMLISVGFRDSASVARNPFGAPTSFYLDNFKLAWTQGGLGPAFFNSFYITAVSVVILVVIGAAASYYFARSTGRWGSRWYGIVAAGMMVPFQIGVLPLYRAFTDAGLAGNPLSVIIFNAGIHLPLTVILYTGFMKQIPIEYEEAARVDGAGGFQTFWRVIVPLLLPVTGTVIVLDGVSIWNEFFTPLLYLGGTPHVTVPVQIYSFVGEFSTNWGQVFAGLLMASLPILIMFFVFQRYMIRSFGSGLKG</sequence>
<feature type="transmembrane region" description="Helical" evidence="7">
    <location>
        <begin position="73"/>
        <end position="94"/>
    </location>
</feature>
<dbReference type="OrthoDB" id="3521657at2"/>
<evidence type="ECO:0000256" key="1">
    <source>
        <dbReference type="ARBA" id="ARBA00004651"/>
    </source>
</evidence>
<dbReference type="GO" id="GO:0005886">
    <property type="term" value="C:plasma membrane"/>
    <property type="evidence" value="ECO:0007669"/>
    <property type="project" value="UniProtKB-SubCell"/>
</dbReference>
<evidence type="ECO:0000259" key="8">
    <source>
        <dbReference type="PROSITE" id="PS50928"/>
    </source>
</evidence>
<feature type="domain" description="ABC transmembrane type-1" evidence="8">
    <location>
        <begin position="69"/>
        <end position="260"/>
    </location>
</feature>
<dbReference type="RefSeq" id="WP_120789678.1">
    <property type="nucleotide sequence ID" value="NZ_CP032624.1"/>
</dbReference>
<gene>
    <name evidence="9" type="ORF">D7I44_11805</name>
</gene>
<evidence type="ECO:0000256" key="5">
    <source>
        <dbReference type="ARBA" id="ARBA00022989"/>
    </source>
</evidence>
<dbReference type="AlphaFoldDB" id="A0A387BN68"/>
<feature type="transmembrane region" description="Helical" evidence="7">
    <location>
        <begin position="181"/>
        <end position="206"/>
    </location>
</feature>
<feature type="transmembrane region" description="Helical" evidence="7">
    <location>
        <begin position="140"/>
        <end position="160"/>
    </location>
</feature>
<evidence type="ECO:0000256" key="4">
    <source>
        <dbReference type="ARBA" id="ARBA00022692"/>
    </source>
</evidence>
<evidence type="ECO:0000313" key="9">
    <source>
        <dbReference type="EMBL" id="AYG04148.1"/>
    </source>
</evidence>
<evidence type="ECO:0000256" key="3">
    <source>
        <dbReference type="ARBA" id="ARBA00022475"/>
    </source>
</evidence>
<keyword evidence="3" id="KW-1003">Cell membrane</keyword>
<dbReference type="GO" id="GO:0055085">
    <property type="term" value="P:transmembrane transport"/>
    <property type="evidence" value="ECO:0007669"/>
    <property type="project" value="InterPro"/>
</dbReference>
<keyword evidence="5 7" id="KW-1133">Transmembrane helix</keyword>
<accession>A0A387BN68</accession>
<feature type="transmembrane region" description="Helical" evidence="7">
    <location>
        <begin position="9"/>
        <end position="30"/>
    </location>
</feature>
<proteinExistence type="inferred from homology"/>
<keyword evidence="2 7" id="KW-0813">Transport</keyword>
<comment type="similarity">
    <text evidence="7">Belongs to the binding-protein-dependent transport system permease family.</text>
</comment>
<evidence type="ECO:0000256" key="7">
    <source>
        <dbReference type="RuleBase" id="RU363032"/>
    </source>
</evidence>
<dbReference type="PANTHER" id="PTHR43744">
    <property type="entry name" value="ABC TRANSPORTER PERMEASE PROTEIN MG189-RELATED-RELATED"/>
    <property type="match status" value="1"/>
</dbReference>
<comment type="subcellular location">
    <subcellularLocation>
        <location evidence="1 7">Cell membrane</location>
        <topology evidence="1 7">Multi-pass membrane protein</topology>
    </subcellularLocation>
</comment>
<feature type="transmembrane region" description="Helical" evidence="7">
    <location>
        <begin position="106"/>
        <end position="128"/>
    </location>
</feature>
<dbReference type="EMBL" id="CP032624">
    <property type="protein sequence ID" value="AYG04148.1"/>
    <property type="molecule type" value="Genomic_DNA"/>
</dbReference>
<keyword evidence="10" id="KW-1185">Reference proteome</keyword>
<dbReference type="PROSITE" id="PS50928">
    <property type="entry name" value="ABC_TM1"/>
    <property type="match status" value="1"/>
</dbReference>
<reference evidence="9 10" key="1">
    <citation type="submission" date="2018-09" db="EMBL/GenBank/DDBJ databases">
        <title>Genome sequencing of strain 2DFW10M-5.</title>
        <authorList>
            <person name="Heo J."/>
            <person name="Kim S.-J."/>
            <person name="Kwon S.-W."/>
        </authorList>
    </citation>
    <scope>NUCLEOTIDE SEQUENCE [LARGE SCALE GENOMIC DNA]</scope>
    <source>
        <strain evidence="9 10">2DFW10M-5</strain>
    </source>
</reference>
<evidence type="ECO:0000313" key="10">
    <source>
        <dbReference type="Proteomes" id="UP000275069"/>
    </source>
</evidence>
<dbReference type="KEGG" id="gry:D7I44_11805"/>
<evidence type="ECO:0000256" key="6">
    <source>
        <dbReference type="ARBA" id="ARBA00023136"/>
    </source>
</evidence>
<dbReference type="Gene3D" id="1.10.3720.10">
    <property type="entry name" value="MetI-like"/>
    <property type="match status" value="1"/>
</dbReference>
<dbReference type="PANTHER" id="PTHR43744:SF12">
    <property type="entry name" value="ABC TRANSPORTER PERMEASE PROTEIN MG189-RELATED"/>
    <property type="match status" value="1"/>
</dbReference>
<organism evidence="9 10">
    <name type="scientific">Gryllotalpicola protaetiae</name>
    <dbReference type="NCBI Taxonomy" id="2419771"/>
    <lineage>
        <taxon>Bacteria</taxon>
        <taxon>Bacillati</taxon>
        <taxon>Actinomycetota</taxon>
        <taxon>Actinomycetes</taxon>
        <taxon>Micrococcales</taxon>
        <taxon>Microbacteriaceae</taxon>
        <taxon>Gryllotalpicola</taxon>
    </lineage>
</organism>
<dbReference type="InterPro" id="IPR035906">
    <property type="entry name" value="MetI-like_sf"/>
</dbReference>
<feature type="transmembrane region" description="Helical" evidence="7">
    <location>
        <begin position="239"/>
        <end position="260"/>
    </location>
</feature>
<dbReference type="CDD" id="cd06261">
    <property type="entry name" value="TM_PBP2"/>
    <property type="match status" value="1"/>
</dbReference>
<dbReference type="InterPro" id="IPR000515">
    <property type="entry name" value="MetI-like"/>
</dbReference>
<dbReference type="SUPFAM" id="SSF161098">
    <property type="entry name" value="MetI-like"/>
    <property type="match status" value="1"/>
</dbReference>
<keyword evidence="6 7" id="KW-0472">Membrane</keyword>
<evidence type="ECO:0000256" key="2">
    <source>
        <dbReference type="ARBA" id="ARBA00022448"/>
    </source>
</evidence>
<name>A0A387BN68_9MICO</name>
<protein>
    <submittedName>
        <fullName evidence="9">Carbohydrate ABC transporter permease</fullName>
    </submittedName>
</protein>
<dbReference type="Pfam" id="PF00528">
    <property type="entry name" value="BPD_transp_1"/>
    <property type="match status" value="1"/>
</dbReference>
<keyword evidence="4 7" id="KW-0812">Transmembrane</keyword>
<dbReference type="Proteomes" id="UP000275069">
    <property type="component" value="Chromosome"/>
</dbReference>